<dbReference type="SMART" id="SM00256">
    <property type="entry name" value="FBOX"/>
    <property type="match status" value="1"/>
</dbReference>
<dbReference type="GO" id="GO:0043130">
    <property type="term" value="F:ubiquitin binding"/>
    <property type="evidence" value="ECO:0007669"/>
    <property type="project" value="TreeGrafter"/>
</dbReference>
<dbReference type="AlphaFoldDB" id="A0A7E6EM24"/>
<feature type="repeat" description="WD" evidence="3">
    <location>
        <begin position="234"/>
        <end position="275"/>
    </location>
</feature>
<dbReference type="GO" id="GO:0010992">
    <property type="term" value="P:ubiquitin recycling"/>
    <property type="evidence" value="ECO:0007669"/>
    <property type="project" value="TreeGrafter"/>
</dbReference>
<evidence type="ECO:0000256" key="3">
    <source>
        <dbReference type="PROSITE-ProRule" id="PRU00221"/>
    </source>
</evidence>
<evidence type="ECO:0000313" key="5">
    <source>
        <dbReference type="Proteomes" id="UP000515154"/>
    </source>
</evidence>
<name>A0A7E6EM24_9MOLL</name>
<keyword evidence="5" id="KW-1185">Reference proteome</keyword>
<dbReference type="GO" id="GO:0005634">
    <property type="term" value="C:nucleus"/>
    <property type="evidence" value="ECO:0007669"/>
    <property type="project" value="TreeGrafter"/>
</dbReference>
<dbReference type="PROSITE" id="PS00678">
    <property type="entry name" value="WD_REPEATS_1"/>
    <property type="match status" value="1"/>
</dbReference>
<dbReference type="InterPro" id="IPR001810">
    <property type="entry name" value="F-box_dom"/>
</dbReference>
<dbReference type="CDD" id="cd00200">
    <property type="entry name" value="WD40"/>
    <property type="match status" value="1"/>
</dbReference>
<protein>
    <submittedName>
        <fullName evidence="6">F-box/WD repeat-containing protein 7-like</fullName>
    </submittedName>
</protein>
<evidence type="ECO:0000313" key="6">
    <source>
        <dbReference type="RefSeq" id="XP_036356656.1"/>
    </source>
</evidence>
<sequence>MLIKTLDIQLLIYLSKLIDERRYRDFIGALPECLAWNILRFLTVKELAIVCQVSSQWCSLANNNEVWKVKYHESFICLPRYLDEQYRCWKEIYRQAVKLHFNWTNGYAKRLELCGHKDKVLSLSTYEDLLATGSCDNTIKVWILSTAQLKQTLVGHKKSVWCVHLFSHNIVISGSHDTTIRIWNIEYGTIIRILLSHRGPVWQIACQGELLLSTSQDMTGKVWRITRCRILHTLIGHTASVFAGDLSDTGSEAVTGSADKTIRIWNCHNGQCNRTIQLSKVDPIVAVSYSSGYIAYAHGSTVSVIHLTNNDSIFEHSEHKDRIETVQLKIYSNENLHPLLSKKKKTSTDFQGILMTGARDNYVKYCNLGESRTVDSLKGEKGGKIYSILFDDRRIMKTSKNVIVIYDFNTN</sequence>
<reference evidence="6" key="1">
    <citation type="submission" date="2025-08" db="UniProtKB">
        <authorList>
            <consortium name="RefSeq"/>
        </authorList>
    </citation>
    <scope>IDENTIFICATION</scope>
</reference>
<gene>
    <name evidence="6" type="primary">LOC118762219</name>
</gene>
<dbReference type="SUPFAM" id="SSF81383">
    <property type="entry name" value="F-box domain"/>
    <property type="match status" value="1"/>
</dbReference>
<dbReference type="Pfam" id="PF12937">
    <property type="entry name" value="F-box-like"/>
    <property type="match status" value="1"/>
</dbReference>
<dbReference type="Pfam" id="PF00400">
    <property type="entry name" value="WD40"/>
    <property type="match status" value="4"/>
</dbReference>
<dbReference type="PROSITE" id="PS50181">
    <property type="entry name" value="FBOX"/>
    <property type="match status" value="1"/>
</dbReference>
<keyword evidence="2" id="KW-0677">Repeat</keyword>
<proteinExistence type="predicted"/>
<evidence type="ECO:0000256" key="1">
    <source>
        <dbReference type="ARBA" id="ARBA00022574"/>
    </source>
</evidence>
<dbReference type="PRINTS" id="PR00320">
    <property type="entry name" value="GPROTEINBRPT"/>
</dbReference>
<dbReference type="RefSeq" id="XP_036356656.1">
    <property type="nucleotide sequence ID" value="XM_036500763.1"/>
</dbReference>
<dbReference type="GO" id="GO:0043161">
    <property type="term" value="P:proteasome-mediated ubiquitin-dependent protein catabolic process"/>
    <property type="evidence" value="ECO:0007669"/>
    <property type="project" value="TreeGrafter"/>
</dbReference>
<organism evidence="5 6">
    <name type="scientific">Octopus sinensis</name>
    <name type="common">East Asian common octopus</name>
    <dbReference type="NCBI Taxonomy" id="2607531"/>
    <lineage>
        <taxon>Eukaryota</taxon>
        <taxon>Metazoa</taxon>
        <taxon>Spiralia</taxon>
        <taxon>Lophotrochozoa</taxon>
        <taxon>Mollusca</taxon>
        <taxon>Cephalopoda</taxon>
        <taxon>Coleoidea</taxon>
        <taxon>Octopodiformes</taxon>
        <taxon>Octopoda</taxon>
        <taxon>Incirrata</taxon>
        <taxon>Octopodidae</taxon>
        <taxon>Octopus</taxon>
    </lineage>
</organism>
<dbReference type="Gene3D" id="1.20.1280.50">
    <property type="match status" value="1"/>
</dbReference>
<dbReference type="InterPro" id="IPR015943">
    <property type="entry name" value="WD40/YVTN_repeat-like_dom_sf"/>
</dbReference>
<evidence type="ECO:0000259" key="4">
    <source>
        <dbReference type="PROSITE" id="PS50181"/>
    </source>
</evidence>
<accession>A0A7E6EM24</accession>
<dbReference type="Gene3D" id="2.130.10.10">
    <property type="entry name" value="YVTN repeat-like/Quinoprotein amine dehydrogenase"/>
    <property type="match status" value="2"/>
</dbReference>
<dbReference type="PANTHER" id="PTHR19849:SF1">
    <property type="entry name" value="F-BOX_WD REPEAT-CONTAINING PROTEIN 7"/>
    <property type="match status" value="1"/>
</dbReference>
<feature type="repeat" description="WD" evidence="3">
    <location>
        <begin position="113"/>
        <end position="152"/>
    </location>
</feature>
<dbReference type="PROSITE" id="PS50082">
    <property type="entry name" value="WD_REPEATS_2"/>
    <property type="match status" value="3"/>
</dbReference>
<dbReference type="InterPro" id="IPR036322">
    <property type="entry name" value="WD40_repeat_dom_sf"/>
</dbReference>
<dbReference type="SUPFAM" id="SSF50978">
    <property type="entry name" value="WD40 repeat-like"/>
    <property type="match status" value="1"/>
</dbReference>
<dbReference type="GO" id="GO:0005737">
    <property type="term" value="C:cytoplasm"/>
    <property type="evidence" value="ECO:0007669"/>
    <property type="project" value="TreeGrafter"/>
</dbReference>
<dbReference type="InterPro" id="IPR036047">
    <property type="entry name" value="F-box-like_dom_sf"/>
</dbReference>
<keyword evidence="1 3" id="KW-0853">WD repeat</keyword>
<dbReference type="KEGG" id="osn:118762219"/>
<feature type="domain" description="F-box" evidence="4">
    <location>
        <begin position="24"/>
        <end position="70"/>
    </location>
</feature>
<dbReference type="InterPro" id="IPR020472">
    <property type="entry name" value="WD40_PAC1"/>
</dbReference>
<dbReference type="PROSITE" id="PS50294">
    <property type="entry name" value="WD_REPEATS_REGION"/>
    <property type="match status" value="3"/>
</dbReference>
<dbReference type="InterPro" id="IPR019775">
    <property type="entry name" value="WD40_repeat_CS"/>
</dbReference>
<evidence type="ECO:0000256" key="2">
    <source>
        <dbReference type="ARBA" id="ARBA00022737"/>
    </source>
</evidence>
<feature type="repeat" description="WD" evidence="3">
    <location>
        <begin position="153"/>
        <end position="193"/>
    </location>
</feature>
<dbReference type="SMART" id="SM00320">
    <property type="entry name" value="WD40"/>
    <property type="match status" value="5"/>
</dbReference>
<dbReference type="InterPro" id="IPR001680">
    <property type="entry name" value="WD40_rpt"/>
</dbReference>
<dbReference type="PANTHER" id="PTHR19849">
    <property type="entry name" value="PHOSPHOLIPASE A-2-ACTIVATING PROTEIN"/>
    <property type="match status" value="1"/>
</dbReference>
<dbReference type="Proteomes" id="UP000515154">
    <property type="component" value="Linkage group LG2"/>
</dbReference>